<proteinExistence type="predicted"/>
<keyword evidence="2" id="KW-1185">Reference proteome</keyword>
<evidence type="ECO:0000313" key="1">
    <source>
        <dbReference type="EMBL" id="MDC7717784.1"/>
    </source>
</evidence>
<evidence type="ECO:0008006" key="3">
    <source>
        <dbReference type="Google" id="ProtNLM"/>
    </source>
</evidence>
<dbReference type="EMBL" id="JAQQLF010000013">
    <property type="protein sequence ID" value="MDC7717784.1"/>
    <property type="molecule type" value="Genomic_DNA"/>
</dbReference>
<dbReference type="Proteomes" id="UP001219956">
    <property type="component" value="Unassembled WGS sequence"/>
</dbReference>
<evidence type="ECO:0000313" key="2">
    <source>
        <dbReference type="Proteomes" id="UP001219956"/>
    </source>
</evidence>
<reference evidence="1 2" key="1">
    <citation type="submission" date="2023-01" db="EMBL/GenBank/DDBJ databases">
        <title>Novel species of the genus Vogesella isolated from rivers.</title>
        <authorList>
            <person name="Lu H."/>
        </authorList>
    </citation>
    <scope>NUCLEOTIDE SEQUENCE [LARGE SCALE GENOMIC DNA]</scope>
    <source>
        <strain evidence="1 2">DC21W</strain>
    </source>
</reference>
<organism evidence="1 2">
    <name type="scientific">Vogesella aquatica</name>
    <dbReference type="NCBI Taxonomy" id="2984206"/>
    <lineage>
        <taxon>Bacteria</taxon>
        <taxon>Pseudomonadati</taxon>
        <taxon>Pseudomonadota</taxon>
        <taxon>Betaproteobacteria</taxon>
        <taxon>Neisseriales</taxon>
        <taxon>Chromobacteriaceae</taxon>
        <taxon>Vogesella</taxon>
    </lineage>
</organism>
<protein>
    <recommendedName>
        <fullName evidence="3">DUF1795 domain-containing protein</fullName>
    </recommendedName>
</protein>
<gene>
    <name evidence="1" type="ORF">PQU95_11240</name>
</gene>
<dbReference type="Gene3D" id="3.40.1000.10">
    <property type="entry name" value="Mog1/PsbP, alpha/beta/alpha sandwich"/>
    <property type="match status" value="1"/>
</dbReference>
<sequence length="166" mass="18274">MAILLSFPLVSHAAPYRHAGLGVTLSVPDGWKVRPAPGGGLRVLPPQMEDRERSGVAVTVWRERLRAGAALDKLAARHKKAQGAREAAIRAQLDRKAGRLVLEYREGEYVQSGLWIVRQHLKVVQQDGKQGVYAECVANASEYHRYRRAFADICLGLSVRPVSAKG</sequence>
<comment type="caution">
    <text evidence="1">The sequence shown here is derived from an EMBL/GenBank/DDBJ whole genome shotgun (WGS) entry which is preliminary data.</text>
</comment>
<accession>A0ABT5J1R0</accession>
<name>A0ABT5J1R0_9NEIS</name>
<dbReference type="RefSeq" id="WP_272752094.1">
    <property type="nucleotide sequence ID" value="NZ_JAQQLF010000013.1"/>
</dbReference>